<sequence>MTTPALPSDQVEPLLKALSQWHYCTVIVLHGGCVFEFKGPFPAGSFSHGYYNLNSHGKGFEGHLNLATIKQVSFQDKPHRGKESYAFVFEDEQGAAIFKVFVGRDTDGKLLDNQVEQFKAIQQHLRVNNSDGTES</sequence>
<dbReference type="InterPro" id="IPR010413">
    <property type="entry name" value="HutX-like"/>
</dbReference>
<dbReference type="AlphaFoldDB" id="A0A5P1RET5"/>
<reference evidence="1 2" key="1">
    <citation type="journal article" date="2019" name="Biochem. Eng. J.">
        <title>Metabolic engineering of the marine bacteria Neptunomonas concharum for the production of acetoin and meso-2,3-butanediol from acetate.</title>
        <authorList>
            <person name="Li W."/>
            <person name="Pu N."/>
            <person name="Liu C.-X."/>
            <person name="Yuan Q.-P."/>
            <person name="Li Z.-J."/>
        </authorList>
    </citation>
    <scope>NUCLEOTIDE SEQUENCE [LARGE SCALE GENOMIC DNA]</scope>
    <source>
        <strain evidence="1 2">JCM17730</strain>
    </source>
</reference>
<dbReference type="KEGG" id="ncu:F0U83_16340"/>
<keyword evidence="2" id="KW-1185">Reference proteome</keyword>
<gene>
    <name evidence="1" type="primary">hutX</name>
    <name evidence="1" type="ORF">F0U83_16340</name>
</gene>
<name>A0A5P1RET5_9GAMM</name>
<dbReference type="NCBIfam" id="TIGR04108">
    <property type="entry name" value="HutX"/>
    <property type="match status" value="1"/>
</dbReference>
<dbReference type="InterPro" id="IPR053733">
    <property type="entry name" value="Heme_Transport_Util_sf"/>
</dbReference>
<dbReference type="Proteomes" id="UP000324760">
    <property type="component" value="Chromosome"/>
</dbReference>
<dbReference type="EMBL" id="CP043869">
    <property type="protein sequence ID" value="QEQ98154.1"/>
    <property type="molecule type" value="Genomic_DNA"/>
</dbReference>
<evidence type="ECO:0000313" key="2">
    <source>
        <dbReference type="Proteomes" id="UP000324760"/>
    </source>
</evidence>
<accession>A0A5P1RET5</accession>
<protein>
    <submittedName>
        <fullName evidence="1">Heme utilization cystosolic carrier protein HutX</fullName>
    </submittedName>
</protein>
<dbReference type="SUPFAM" id="SSF144064">
    <property type="entry name" value="Heme iron utilization protein-like"/>
    <property type="match status" value="1"/>
</dbReference>
<proteinExistence type="predicted"/>
<evidence type="ECO:0000313" key="1">
    <source>
        <dbReference type="EMBL" id="QEQ98154.1"/>
    </source>
</evidence>
<organism evidence="1 2">
    <name type="scientific">Neptunomonas concharum</name>
    <dbReference type="NCBI Taxonomy" id="1031538"/>
    <lineage>
        <taxon>Bacteria</taxon>
        <taxon>Pseudomonadati</taxon>
        <taxon>Pseudomonadota</taxon>
        <taxon>Gammaproteobacteria</taxon>
        <taxon>Oceanospirillales</taxon>
        <taxon>Oceanospirillaceae</taxon>
        <taxon>Neptunomonas</taxon>
    </lineage>
</organism>
<dbReference type="RefSeq" id="WP_138988028.1">
    <property type="nucleotide sequence ID" value="NZ_CP043869.1"/>
</dbReference>
<dbReference type="Gene3D" id="3.40.1570.10">
    <property type="entry name" value="HemS/ChuS/ChuX like domains"/>
    <property type="match status" value="1"/>
</dbReference>
<dbReference type="Pfam" id="PF06228">
    <property type="entry name" value="ChuX_HutX"/>
    <property type="match status" value="1"/>
</dbReference>
<dbReference type="OrthoDB" id="8781266at2"/>